<evidence type="ECO:0000256" key="9">
    <source>
        <dbReference type="ARBA" id="ARBA00054764"/>
    </source>
</evidence>
<keyword evidence="3" id="KW-0963">Cytoplasm</keyword>
<evidence type="ECO:0000256" key="10">
    <source>
        <dbReference type="ARBA" id="ARBA00070662"/>
    </source>
</evidence>
<evidence type="ECO:0000313" key="13">
    <source>
        <dbReference type="Ensembl" id="ENSCABP00000028326.1"/>
    </source>
</evidence>
<evidence type="ECO:0000256" key="1">
    <source>
        <dbReference type="ARBA" id="ARBA00004514"/>
    </source>
</evidence>
<feature type="region of interest" description="Disordered" evidence="11">
    <location>
        <begin position="1685"/>
        <end position="1705"/>
    </location>
</feature>
<dbReference type="Proteomes" id="UP000694404">
    <property type="component" value="Unplaced"/>
</dbReference>
<dbReference type="Pfam" id="PF03542">
    <property type="entry name" value="Tuberin"/>
    <property type="match status" value="1"/>
</dbReference>
<keyword evidence="14" id="KW-1185">Reference proteome</keyword>
<dbReference type="InterPro" id="IPR016024">
    <property type="entry name" value="ARM-type_fold"/>
</dbReference>
<feature type="region of interest" description="Disordered" evidence="11">
    <location>
        <begin position="627"/>
        <end position="646"/>
    </location>
</feature>
<evidence type="ECO:0000256" key="5">
    <source>
        <dbReference type="ARBA" id="ARBA00022843"/>
    </source>
</evidence>
<proteinExistence type="predicted"/>
<dbReference type="InterPro" id="IPR027107">
    <property type="entry name" value="Tuberin/Ral-act_asu"/>
</dbReference>
<evidence type="ECO:0000256" key="4">
    <source>
        <dbReference type="ARBA" id="ARBA00022553"/>
    </source>
</evidence>
<dbReference type="GO" id="GO:0051726">
    <property type="term" value="P:regulation of cell cycle"/>
    <property type="evidence" value="ECO:0007669"/>
    <property type="project" value="TreeGrafter"/>
</dbReference>
<evidence type="ECO:0000256" key="11">
    <source>
        <dbReference type="SAM" id="MobiDB-lite"/>
    </source>
</evidence>
<feature type="compositionally biased region" description="Basic and acidic residues" evidence="11">
    <location>
        <begin position="1338"/>
        <end position="1354"/>
    </location>
</feature>
<dbReference type="GO" id="GO:0046627">
    <property type="term" value="P:negative regulation of insulin receptor signaling pathway"/>
    <property type="evidence" value="ECO:0007669"/>
    <property type="project" value="TreeGrafter"/>
</dbReference>
<evidence type="ECO:0000256" key="2">
    <source>
        <dbReference type="ARBA" id="ARBA00022468"/>
    </source>
</evidence>
<organism evidence="13 14">
    <name type="scientific">Chelonoidis abingdonii</name>
    <name type="common">Abingdon island giant tortoise</name>
    <name type="synonym">Testudo abingdonii</name>
    <dbReference type="NCBI Taxonomy" id="106734"/>
    <lineage>
        <taxon>Eukaryota</taxon>
        <taxon>Metazoa</taxon>
        <taxon>Chordata</taxon>
        <taxon>Craniata</taxon>
        <taxon>Vertebrata</taxon>
        <taxon>Euteleostomi</taxon>
        <taxon>Archelosauria</taxon>
        <taxon>Testudinata</taxon>
        <taxon>Testudines</taxon>
        <taxon>Cryptodira</taxon>
        <taxon>Durocryptodira</taxon>
        <taxon>Testudinoidea</taxon>
        <taxon>Testudinidae</taxon>
        <taxon>Chelonoidis</taxon>
    </lineage>
</organism>
<dbReference type="GO" id="GO:0051056">
    <property type="term" value="P:regulation of small GTPase mediated signal transduction"/>
    <property type="evidence" value="ECO:0007669"/>
    <property type="project" value="InterPro"/>
</dbReference>
<keyword evidence="6" id="KW-0472">Membrane</keyword>
<dbReference type="Pfam" id="PF02145">
    <property type="entry name" value="Rap_GAP"/>
    <property type="match status" value="1"/>
</dbReference>
<gene>
    <name evidence="13" type="primary">TSC2</name>
</gene>
<evidence type="ECO:0000259" key="12">
    <source>
        <dbReference type="PROSITE" id="PS50085"/>
    </source>
</evidence>
<evidence type="ECO:0000313" key="14">
    <source>
        <dbReference type="Proteomes" id="UP000694404"/>
    </source>
</evidence>
<dbReference type="GO" id="GO:0005096">
    <property type="term" value="F:GTPase activator activity"/>
    <property type="evidence" value="ECO:0007669"/>
    <property type="project" value="UniProtKB-KW"/>
</dbReference>
<dbReference type="GO" id="GO:0045202">
    <property type="term" value="C:synapse"/>
    <property type="evidence" value="ECO:0007669"/>
    <property type="project" value="UniProtKB-ARBA"/>
</dbReference>
<feature type="region of interest" description="Disordered" evidence="11">
    <location>
        <begin position="1338"/>
        <end position="1430"/>
    </location>
</feature>
<evidence type="ECO:0000256" key="7">
    <source>
        <dbReference type="ARBA" id="ARBA00023228"/>
    </source>
</evidence>
<reference evidence="13" key="1">
    <citation type="submission" date="2025-08" db="UniProtKB">
        <authorList>
            <consortium name="Ensembl"/>
        </authorList>
    </citation>
    <scope>IDENTIFICATION</scope>
</reference>
<comment type="subcellular location">
    <subcellularLocation>
        <location evidence="1">Cytoplasm</location>
        <location evidence="1">Cytosol</location>
    </subcellularLocation>
    <subcellularLocation>
        <location evidence="8">Lysosome membrane</location>
        <topology evidence="8">Peripheral membrane protein</topology>
    </subcellularLocation>
</comment>
<reference evidence="13" key="2">
    <citation type="submission" date="2025-09" db="UniProtKB">
        <authorList>
            <consortium name="Ensembl"/>
        </authorList>
    </citation>
    <scope>IDENTIFICATION</scope>
</reference>
<dbReference type="GeneTree" id="ENSGT00950000183139"/>
<dbReference type="PRINTS" id="PR01431">
    <property type="entry name" value="TUBERIN"/>
</dbReference>
<dbReference type="InterPro" id="IPR018515">
    <property type="entry name" value="Tuberin-type_domain"/>
</dbReference>
<keyword evidence="5" id="KW-0832">Ubl conjugation</keyword>
<dbReference type="SUPFAM" id="SSF48371">
    <property type="entry name" value="ARM repeat"/>
    <property type="match status" value="1"/>
</dbReference>
<feature type="region of interest" description="Disordered" evidence="11">
    <location>
        <begin position="1221"/>
        <end position="1243"/>
    </location>
</feature>
<feature type="domain" description="Rap-GAP" evidence="12">
    <location>
        <begin position="1444"/>
        <end position="1670"/>
    </location>
</feature>
<dbReference type="InterPro" id="IPR035974">
    <property type="entry name" value="Rap/Ran-GAP_sf"/>
</dbReference>
<dbReference type="PANTHER" id="PTHR10063">
    <property type="entry name" value="TUBERIN"/>
    <property type="match status" value="1"/>
</dbReference>
<dbReference type="GO" id="GO:0016241">
    <property type="term" value="P:regulation of macroautophagy"/>
    <property type="evidence" value="ECO:0007669"/>
    <property type="project" value="UniProtKB-ARBA"/>
</dbReference>
<dbReference type="Pfam" id="PF11864">
    <property type="entry name" value="DUF3384"/>
    <property type="match status" value="1"/>
</dbReference>
<dbReference type="Gene3D" id="3.40.50.11210">
    <property type="entry name" value="Rap/Ran-GAP"/>
    <property type="match status" value="1"/>
</dbReference>
<evidence type="ECO:0000256" key="3">
    <source>
        <dbReference type="ARBA" id="ARBA00022490"/>
    </source>
</evidence>
<name>A0A8C0J7H1_CHEAB</name>
<comment type="function">
    <text evidence="9">Catalytic component of the TSC-TBC complex, a multiprotein complex that acts as a negative regulator of the canonical mTORC1 complex, an evolutionarily conserved central nutrient sensor that stimulates anabolic reactions and macromolecule biosynthesis to promote cellular biomass generation and growth. Within the TSC-TBC complex, TSC2 acts as a GTPase-activating protein (GAP) for the small GTPase RHEB, a direct activator of the protein kinase activity of mTORC1. In absence of nutrients, the TSC-TBC complex inhibits mTORC1, thereby preventing phosphorylation of ribosomal protein S6 kinase (RPS6KB1 and RPS6KB2) and EIF4EBP1 (4E-BP1) by the mTORC1 signaling. The TSC-TBC complex is inactivated in response to nutrients, relieving inhibition of mTORC1. Involved in microtubule-mediated protein transport via its ability to regulate mTORC1 signaling. Also stimulates the intrinsic GTPase activity of the Ras-related proteins RAP1A and RAB5.</text>
</comment>
<protein>
    <recommendedName>
        <fullName evidence="10">Tuberin</fullName>
    </recommendedName>
</protein>
<feature type="region of interest" description="Disordered" evidence="11">
    <location>
        <begin position="1"/>
        <end position="34"/>
    </location>
</feature>
<dbReference type="FunFam" id="3.40.50.11210:FF:000004">
    <property type="entry name" value="Tuberin isoform X3"/>
    <property type="match status" value="1"/>
</dbReference>
<dbReference type="GO" id="GO:0030178">
    <property type="term" value="P:negative regulation of Wnt signaling pathway"/>
    <property type="evidence" value="ECO:0007669"/>
    <property type="project" value="TreeGrafter"/>
</dbReference>
<dbReference type="Ensembl" id="ENSCABT00000031038.1">
    <property type="protein sequence ID" value="ENSCABP00000028326.1"/>
    <property type="gene ID" value="ENSCABG00000015548.1"/>
</dbReference>
<keyword evidence="7" id="KW-0458">Lysosome</keyword>
<keyword evidence="2" id="KW-0343">GTPase activation</keyword>
<feature type="compositionally biased region" description="Basic and acidic residues" evidence="11">
    <location>
        <begin position="1"/>
        <end position="16"/>
    </location>
</feature>
<dbReference type="InterPro" id="IPR000331">
    <property type="entry name" value="Rap/Ran_GAP_dom"/>
</dbReference>
<feature type="region of interest" description="Disordered" evidence="11">
    <location>
        <begin position="1269"/>
        <end position="1290"/>
    </location>
</feature>
<dbReference type="GO" id="GO:0005634">
    <property type="term" value="C:nucleus"/>
    <property type="evidence" value="ECO:0007669"/>
    <property type="project" value="InterPro"/>
</dbReference>
<evidence type="ECO:0000256" key="6">
    <source>
        <dbReference type="ARBA" id="ARBA00023136"/>
    </source>
</evidence>
<dbReference type="SUPFAM" id="SSF111347">
    <property type="entry name" value="Rap/Ran-GAP"/>
    <property type="match status" value="1"/>
</dbReference>
<dbReference type="GO" id="GO:0051898">
    <property type="term" value="P:negative regulation of phosphatidylinositol 3-kinase/protein kinase B signal transduction"/>
    <property type="evidence" value="ECO:0007669"/>
    <property type="project" value="TreeGrafter"/>
</dbReference>
<dbReference type="GO" id="GO:0032007">
    <property type="term" value="P:negative regulation of TOR signaling"/>
    <property type="evidence" value="ECO:0007669"/>
    <property type="project" value="InterPro"/>
</dbReference>
<dbReference type="InterPro" id="IPR003913">
    <property type="entry name" value="Tuberin"/>
</dbReference>
<feature type="region of interest" description="Disordered" evidence="11">
    <location>
        <begin position="1076"/>
        <end position="1145"/>
    </location>
</feature>
<accession>A0A8C0J7H1</accession>
<dbReference type="GO" id="GO:0005765">
    <property type="term" value="C:lysosomal membrane"/>
    <property type="evidence" value="ECO:0007669"/>
    <property type="project" value="UniProtKB-SubCell"/>
</dbReference>
<feature type="compositionally biased region" description="Low complexity" evidence="11">
    <location>
        <begin position="17"/>
        <end position="30"/>
    </location>
</feature>
<dbReference type="InterPro" id="IPR024584">
    <property type="entry name" value="Tuberin_N"/>
</dbReference>
<keyword evidence="4" id="KW-0597">Phosphoprotein</keyword>
<dbReference type="PROSITE" id="PS50085">
    <property type="entry name" value="RAPGAP"/>
    <property type="match status" value="1"/>
</dbReference>
<feature type="compositionally biased region" description="Low complexity" evidence="11">
    <location>
        <begin position="636"/>
        <end position="646"/>
    </location>
</feature>
<dbReference type="GO" id="GO:0033596">
    <property type="term" value="C:TSC1-TSC2 complex"/>
    <property type="evidence" value="ECO:0007669"/>
    <property type="project" value="InterPro"/>
</dbReference>
<sequence length="1721" mass="191891">MAKQQNKDPGLKEKFKSLLGLGPSRPSSKSSEGKQTEFIITAEILKELSVECGLNNRIRAIGQICEVAKTKKFEEHAVEAIWKVVADMLQPELPAEARHAVLHLLKAIIQGQGERLGILRAHFFKVIKDYPSNEDLHERLAVFKALTDNGRSITHLEEELAEFVLQWMDVGLSSEFLLVLVNLVKFNSCYLEDYVADMVHMICLLCIQTSSSVDIEVSLQVLDAVVCYNCLPSESLPVFIITLCRTINVKELCEPCWKLMRNLLGTHLGHSAIYNMCRIMEDRAYMMDAALLRGAVFFVGMALWGAHRLYSLKNSPTSVLPSFLKAMTCPNAVVSYEIVLSITRLIKKYGKELQAVTWDILLDIVERLLQQLQVEMVVGDNLGSSDHELIQFKLDGRINKRRSGIRESSLLNLITYKAQSIHPAKDGWIHNLKVLMERKGCFNVSYSLDLFNEELINVVVISQLAHIPEDKDHQVRKLATQLLVDLAEGCNTHHFNSLLDIIEKVAARSLWAPVDLEERDFLSHSAALEDVKTAVLGLLVILQTKLYSLPASHATRVYEMLINHIELHYKNVYCLPIASSIRLQAFDFLLMLRADSLHRLGLTNKDGAVRFSPYCLCDLVEPEKRVSEKKPTGTLSPPSGSPSVSSQNATLRMGYLPYSLLFRVLLQCLKQETDWKVLKLVLNKLPESLRYKVLFLTSPCNLDQLCSALCSMLTDKKTAERLRGTPDGFSRNDLHLAVVPVLTALISYHNYLDKAKQREMVYCLEHGLIYRCANQCVVALSVCSVEMPDIIIKALPVLIVKLTHISATANMAIPLLEFLSTLARLPHLYRNFAAEQYASVFAISLPYTNPSKFNQYIVCLAHHVIAMWFIRCRLPFRKDFVPYITKGLRSNVLLSFDDTPEKDSFRGRSTSLNERPKSLRIAKNARQGLNNSPPVKELKEASAVDAFRSRSISVSEHVVRRIQTSITSSSLGSADENSMAQADDNLKNLHLELTETCLDMMARYVFSNFTAVPKRSPVGEFLLAGGRTKTWLVGNKLVTITTSVGTGTRSLLGLDSGELQTSTESSPDPVLQVRQTKEAPAKLESQAGQQVCRGSRNRVRSMSGGHALRVGALDSSAPQGLRSPAASAPRTEKATPGAHAPLQKEKTNLAAYVPLLTQGWAEILVRRPTGNTSWLMSLENPLSPFSSDINNMPLQELSNALMAAERFKEHRETALYKSLSVPSSSLATGTSKPSLLQRSNTESAVVLEEGSQLEVDLKETDSLMSQEFEDFKASSSTSSQEEKSLKSNELVAGGIPIGRVVPSEDGRTLEELSFQPSQPLSKSSSSPELQTLQEVLKDTNAKEATGRLSTELKSKSQSGNLEGEGASSWLSRGDDAGITGTDRLDCNVPSSSPRSPSGHRPRGYTISDSAPSRRGKRIERDAFKSRTAASNAEKVPGINPSFVFLQLYHSPFFGDESNKPLLLPNESNNEIAILSNEHGSYRYTEFLTGLGKLIELKDCQPDKIYLGGLDVCGEDGQFTYCWHDDIMQAIFHIATLMPTKDLDKYRCDKKRHLGNDFVSIVYNDSGEDFKLGTIKGQFNFVHVIITPLDYDCNLVTLQCRKDMEGLVDTSVAKIVSDKNLPFVARQMALHANMASQVHHSRSNPTDTYPSKWIARLRHIKRLRHRIREETQYQTPGFPLMQMHPSALTKPPPQVPQDPASTYETGQRKRLISSVDDFTEFV</sequence>
<evidence type="ECO:0000256" key="8">
    <source>
        <dbReference type="ARBA" id="ARBA00023765"/>
    </source>
</evidence>
<dbReference type="PANTHER" id="PTHR10063:SF0">
    <property type="entry name" value="TUBERIN"/>
    <property type="match status" value="1"/>
</dbReference>